<keyword evidence="2" id="KW-1185">Reference proteome</keyword>
<reference evidence="1 2" key="1">
    <citation type="submission" date="2021-03" db="EMBL/GenBank/DDBJ databases">
        <authorList>
            <person name="Kim M.K."/>
        </authorList>
    </citation>
    <scope>NUCLEOTIDE SEQUENCE [LARGE SCALE GENOMIC DNA]</scope>
    <source>
        <strain evidence="1 2">BT442</strain>
    </source>
</reference>
<organism evidence="1 2">
    <name type="scientific">Hymenobacter negativus</name>
    <dbReference type="NCBI Taxonomy" id="2795026"/>
    <lineage>
        <taxon>Bacteria</taxon>
        <taxon>Pseudomonadati</taxon>
        <taxon>Bacteroidota</taxon>
        <taxon>Cytophagia</taxon>
        <taxon>Cytophagales</taxon>
        <taxon>Hymenobacteraceae</taxon>
        <taxon>Hymenobacter</taxon>
    </lineage>
</organism>
<name>A0ABS3QLK1_9BACT</name>
<dbReference type="RefSeq" id="WP_208177583.1">
    <property type="nucleotide sequence ID" value="NZ_JAGETZ010000013.1"/>
</dbReference>
<accession>A0ABS3QLK1</accession>
<sequence>MNLPSSAFVATFGECDLYVVEGHNWVLKRGSHSLDTATLKNDKTPGWLPLLEQDYADFQEALVHGLTHLGPEESALRLVAFPAQDLVLLGLASPSAYWVDLALRWVGKMGTWPALLPALHALSLDPYLPQSTRHTAKRLYYTGKL</sequence>
<evidence type="ECO:0000313" key="2">
    <source>
        <dbReference type="Proteomes" id="UP000664369"/>
    </source>
</evidence>
<dbReference type="EMBL" id="JAGETZ010000013">
    <property type="protein sequence ID" value="MBO2011898.1"/>
    <property type="molecule type" value="Genomic_DNA"/>
</dbReference>
<gene>
    <name evidence="1" type="ORF">J4E00_22730</name>
</gene>
<comment type="caution">
    <text evidence="1">The sequence shown here is derived from an EMBL/GenBank/DDBJ whole genome shotgun (WGS) entry which is preliminary data.</text>
</comment>
<protein>
    <submittedName>
        <fullName evidence="1">Uncharacterized protein</fullName>
    </submittedName>
</protein>
<evidence type="ECO:0000313" key="1">
    <source>
        <dbReference type="EMBL" id="MBO2011898.1"/>
    </source>
</evidence>
<proteinExistence type="predicted"/>
<dbReference type="Proteomes" id="UP000664369">
    <property type="component" value="Unassembled WGS sequence"/>
</dbReference>